<gene>
    <name evidence="2" type="ORF">WJX72_012090</name>
</gene>
<evidence type="ECO:0000256" key="1">
    <source>
        <dbReference type="SAM" id="MobiDB-lite"/>
    </source>
</evidence>
<comment type="caution">
    <text evidence="2">The sequence shown here is derived from an EMBL/GenBank/DDBJ whole genome shotgun (WGS) entry which is preliminary data.</text>
</comment>
<accession>A0AAW1P5U9</accession>
<feature type="region of interest" description="Disordered" evidence="1">
    <location>
        <begin position="287"/>
        <end position="306"/>
    </location>
</feature>
<dbReference type="Proteomes" id="UP001489004">
    <property type="component" value="Unassembled WGS sequence"/>
</dbReference>
<dbReference type="Gene3D" id="3.40.50.300">
    <property type="entry name" value="P-loop containing nucleotide triphosphate hydrolases"/>
    <property type="match status" value="1"/>
</dbReference>
<dbReference type="EMBL" id="JALJOR010000015">
    <property type="protein sequence ID" value="KAK9805689.1"/>
    <property type="molecule type" value="Genomic_DNA"/>
</dbReference>
<dbReference type="AlphaFoldDB" id="A0AAW1P5U9"/>
<protein>
    <submittedName>
        <fullName evidence="2">Uncharacterized protein</fullName>
    </submittedName>
</protein>
<evidence type="ECO:0000313" key="2">
    <source>
        <dbReference type="EMBL" id="KAK9805689.1"/>
    </source>
</evidence>
<dbReference type="InterPro" id="IPR027417">
    <property type="entry name" value="P-loop_NTPase"/>
</dbReference>
<organism evidence="2 3">
    <name type="scientific">[Myrmecia] bisecta</name>
    <dbReference type="NCBI Taxonomy" id="41462"/>
    <lineage>
        <taxon>Eukaryota</taxon>
        <taxon>Viridiplantae</taxon>
        <taxon>Chlorophyta</taxon>
        <taxon>core chlorophytes</taxon>
        <taxon>Trebouxiophyceae</taxon>
        <taxon>Trebouxiales</taxon>
        <taxon>Trebouxiaceae</taxon>
        <taxon>Myrmecia</taxon>
    </lineage>
</organism>
<dbReference type="SUPFAM" id="SSF52540">
    <property type="entry name" value="P-loop containing nucleoside triphosphate hydrolases"/>
    <property type="match status" value="1"/>
</dbReference>
<keyword evidence="3" id="KW-1185">Reference proteome</keyword>
<reference evidence="2 3" key="1">
    <citation type="journal article" date="2024" name="Nat. Commun.">
        <title>Phylogenomics reveals the evolutionary origins of lichenization in chlorophyte algae.</title>
        <authorList>
            <person name="Puginier C."/>
            <person name="Libourel C."/>
            <person name="Otte J."/>
            <person name="Skaloud P."/>
            <person name="Haon M."/>
            <person name="Grisel S."/>
            <person name="Petersen M."/>
            <person name="Berrin J.G."/>
            <person name="Delaux P.M."/>
            <person name="Dal Grande F."/>
            <person name="Keller J."/>
        </authorList>
    </citation>
    <scope>NUCLEOTIDE SEQUENCE [LARGE SCALE GENOMIC DNA]</scope>
    <source>
        <strain evidence="2 3">SAG 2043</strain>
    </source>
</reference>
<evidence type="ECO:0000313" key="3">
    <source>
        <dbReference type="Proteomes" id="UP001489004"/>
    </source>
</evidence>
<proteinExistence type="predicted"/>
<name>A0AAW1P5U9_9CHLO</name>
<sequence length="335" mass="36292">MQQQLDTAAVVVVVLSPEFLTRTAPLAEVRSILNKRKLHGAQQKICLVFHGTTVEACCAMDMAGALTEYKDDIRELCEVTGIREDKTRYYKGEQAVEAVNTAIRFLKEAGRLPSAYGGGPQCRVMSTHSKLLGRDTELKQVCEYMQNQRWAAIVGGPGEGKSALAAEVAHTLYADGQLPGGAYAINLSECGEEASLAEQVAALLINQLSSMQGASELAASPSWDSLAERLAGLCQRNALLLTIIAGLINAKRCSVEVAMADAESKGPLMLLEVHAWALPATIRRSNTRTHGYSSTSRHRRSRQLPGCHFSGAPSACAAHWRWSTRKQSTAHNCRT</sequence>